<feature type="domain" description="Methyltransferase small" evidence="7">
    <location>
        <begin position="38"/>
        <end position="133"/>
    </location>
</feature>
<dbReference type="GO" id="GO:0032259">
    <property type="term" value="P:methylation"/>
    <property type="evidence" value="ECO:0007669"/>
    <property type="project" value="UniProtKB-KW"/>
</dbReference>
<comment type="caution">
    <text evidence="8">The sequence shown here is derived from an EMBL/GenBank/DDBJ whole genome shotgun (WGS) entry which is preliminary data.</text>
</comment>
<keyword evidence="4 6" id="KW-0949">S-adenosyl-L-methionine</keyword>
<dbReference type="Pfam" id="PF05175">
    <property type="entry name" value="MTS"/>
    <property type="match status" value="1"/>
</dbReference>
<keyword evidence="2 6" id="KW-0489">Methyltransferase</keyword>
<dbReference type="PANTHER" id="PTHR47739:SF1">
    <property type="entry name" value="TRNA1(VAL) (ADENINE(37)-N6)-METHYLTRANSFERASE"/>
    <property type="match status" value="1"/>
</dbReference>
<keyword evidence="3 6" id="KW-0808">Transferase</keyword>
<dbReference type="PANTHER" id="PTHR47739">
    <property type="entry name" value="TRNA1(VAL) (ADENINE(37)-N6)-METHYLTRANSFERASE"/>
    <property type="match status" value="1"/>
</dbReference>
<accession>A0ABS7YHQ3</accession>
<dbReference type="Gene3D" id="3.40.50.150">
    <property type="entry name" value="Vaccinia Virus protein VP39"/>
    <property type="match status" value="1"/>
</dbReference>
<evidence type="ECO:0000256" key="3">
    <source>
        <dbReference type="ARBA" id="ARBA00022679"/>
    </source>
</evidence>
<proteinExistence type="inferred from homology"/>
<organism evidence="8 9">
    <name type="scientific">Vibrio tritonius</name>
    <dbReference type="NCBI Taxonomy" id="1435069"/>
    <lineage>
        <taxon>Bacteria</taxon>
        <taxon>Pseudomonadati</taxon>
        <taxon>Pseudomonadota</taxon>
        <taxon>Gammaproteobacteria</taxon>
        <taxon>Vibrionales</taxon>
        <taxon>Vibrionaceae</taxon>
        <taxon>Vibrio</taxon>
    </lineage>
</organism>
<evidence type="ECO:0000256" key="1">
    <source>
        <dbReference type="ARBA" id="ARBA00022490"/>
    </source>
</evidence>
<keyword evidence="5 6" id="KW-0819">tRNA processing</keyword>
<dbReference type="PROSITE" id="PS00092">
    <property type="entry name" value="N6_MTASE"/>
    <property type="match status" value="1"/>
</dbReference>
<dbReference type="EMBL" id="JAIWIU010000017">
    <property type="protein sequence ID" value="MCA2015203.1"/>
    <property type="molecule type" value="Genomic_DNA"/>
</dbReference>
<dbReference type="CDD" id="cd02440">
    <property type="entry name" value="AdoMet_MTases"/>
    <property type="match status" value="1"/>
</dbReference>
<dbReference type="InterPro" id="IPR007848">
    <property type="entry name" value="Small_mtfrase_dom"/>
</dbReference>
<comment type="similarity">
    <text evidence="6">Belongs to the methyltransferase superfamily. tRNA (adenine-N(6)-)-methyltransferase family.</text>
</comment>
<dbReference type="InterPro" id="IPR050210">
    <property type="entry name" value="tRNA_Adenine-N(6)_MTase"/>
</dbReference>
<gene>
    <name evidence="8" type="ORF">LDJ79_03710</name>
</gene>
<evidence type="ECO:0000256" key="6">
    <source>
        <dbReference type="HAMAP-Rule" id="MF_01872"/>
    </source>
</evidence>
<dbReference type="InterPro" id="IPR022882">
    <property type="entry name" value="tRNA_adenine-N6_MeTrfase"/>
</dbReference>
<evidence type="ECO:0000256" key="5">
    <source>
        <dbReference type="ARBA" id="ARBA00022694"/>
    </source>
</evidence>
<evidence type="ECO:0000256" key="2">
    <source>
        <dbReference type="ARBA" id="ARBA00022603"/>
    </source>
</evidence>
<dbReference type="HAMAP" id="MF_01872">
    <property type="entry name" value="tRNA_methyltr_YfiC"/>
    <property type="match status" value="1"/>
</dbReference>
<keyword evidence="9" id="KW-1185">Reference proteome</keyword>
<protein>
    <recommendedName>
        <fullName evidence="6">tRNA1(Val) (adenine(37)-N6)-methyltransferase</fullName>
        <ecNumber evidence="6">2.1.1.223</ecNumber>
    </recommendedName>
    <alternativeName>
        <fullName evidence="6">tRNA m6A37 methyltransferase</fullName>
    </alternativeName>
</protein>
<dbReference type="InterPro" id="IPR002052">
    <property type="entry name" value="DNA_methylase_N6_adenine_CS"/>
</dbReference>
<reference evidence="9" key="1">
    <citation type="submission" date="2023-07" db="EMBL/GenBank/DDBJ databases">
        <title>Molecular identification of indigenous halophilic bacteria isolated from red sea cost, biodegradation of synthetic dyes and assessment of degraded metabolite toxicity.</title>
        <authorList>
            <person name="Chaieb K."/>
            <person name="Altayb H.N."/>
        </authorList>
    </citation>
    <scope>NUCLEOTIDE SEQUENCE [LARGE SCALE GENOMIC DNA]</scope>
    <source>
        <strain evidence="9">K20</strain>
    </source>
</reference>
<dbReference type="EC" id="2.1.1.223" evidence="6"/>
<comment type="function">
    <text evidence="6">Specifically methylates the adenine in position 37 of tRNA(1)(Val) (anticodon cmo5UAC).</text>
</comment>
<comment type="catalytic activity">
    <reaction evidence="6">
        <text>adenosine(37) in tRNA1(Val) + S-adenosyl-L-methionine = N(6)-methyladenosine(37) in tRNA1(Val) + S-adenosyl-L-homocysteine + H(+)</text>
        <dbReference type="Rhea" id="RHEA:43160"/>
        <dbReference type="Rhea" id="RHEA-COMP:10369"/>
        <dbReference type="Rhea" id="RHEA-COMP:10370"/>
        <dbReference type="ChEBI" id="CHEBI:15378"/>
        <dbReference type="ChEBI" id="CHEBI:57856"/>
        <dbReference type="ChEBI" id="CHEBI:59789"/>
        <dbReference type="ChEBI" id="CHEBI:74411"/>
        <dbReference type="ChEBI" id="CHEBI:74449"/>
        <dbReference type="EC" id="2.1.1.223"/>
    </reaction>
</comment>
<evidence type="ECO:0000313" key="8">
    <source>
        <dbReference type="EMBL" id="MCA2015203.1"/>
    </source>
</evidence>
<sequence>MKKKDFKFKQFTITNRGDIGMPVSTDGVMLGAWAFQNAPQAVLDIGTGSGLLALMCAQRFPNTLIQAIDIDNKAYFTASNNIAQSPWHDRIEVTQQDILEHDLPHHFDAVICNPPYFNSGETAQDTSRAIARHTQTLGHNDLIRQLDSLLTPKGIAAFILPTPEGEAFIKLASTKGWGVARRCNVTTTARKPATRLLFELQRDATCTIEEHLTINADQGYSDQFIALTHQFYLKM</sequence>
<evidence type="ECO:0000259" key="7">
    <source>
        <dbReference type="Pfam" id="PF05175"/>
    </source>
</evidence>
<evidence type="ECO:0000313" key="9">
    <source>
        <dbReference type="Proteomes" id="UP001199044"/>
    </source>
</evidence>
<dbReference type="InterPro" id="IPR029063">
    <property type="entry name" value="SAM-dependent_MTases_sf"/>
</dbReference>
<comment type="subcellular location">
    <subcellularLocation>
        <location evidence="6">Cytoplasm</location>
    </subcellularLocation>
</comment>
<dbReference type="GO" id="GO:0008168">
    <property type="term" value="F:methyltransferase activity"/>
    <property type="evidence" value="ECO:0007669"/>
    <property type="project" value="UniProtKB-KW"/>
</dbReference>
<keyword evidence="1 6" id="KW-0963">Cytoplasm</keyword>
<dbReference type="RefSeq" id="WP_225249643.1">
    <property type="nucleotide sequence ID" value="NZ_JAIWIU010000017.1"/>
</dbReference>
<evidence type="ECO:0000256" key="4">
    <source>
        <dbReference type="ARBA" id="ARBA00022691"/>
    </source>
</evidence>
<dbReference type="Proteomes" id="UP001199044">
    <property type="component" value="Unassembled WGS sequence"/>
</dbReference>
<dbReference type="SUPFAM" id="SSF53335">
    <property type="entry name" value="S-adenosyl-L-methionine-dependent methyltransferases"/>
    <property type="match status" value="1"/>
</dbReference>
<name>A0ABS7YHQ3_9VIBR</name>